<gene>
    <name evidence="1" type="ORF">G2W53_000681</name>
</gene>
<evidence type="ECO:0000313" key="1">
    <source>
        <dbReference type="EMBL" id="KAF7843776.1"/>
    </source>
</evidence>
<reference evidence="1" key="1">
    <citation type="submission" date="2020-09" db="EMBL/GenBank/DDBJ databases">
        <title>Genome-Enabled Discovery of Anthraquinone Biosynthesis in Senna tora.</title>
        <authorList>
            <person name="Kang S.-H."/>
            <person name="Pandey R.P."/>
            <person name="Lee C.-M."/>
            <person name="Sim J.-S."/>
            <person name="Jeong J.-T."/>
            <person name="Choi B.-S."/>
            <person name="Jung M."/>
            <person name="Ginzburg D."/>
            <person name="Zhao K."/>
            <person name="Won S.Y."/>
            <person name="Oh T.-J."/>
            <person name="Yu Y."/>
            <person name="Kim N.-H."/>
            <person name="Lee O.R."/>
            <person name="Lee T.-H."/>
            <person name="Bashyal P."/>
            <person name="Kim T.-S."/>
            <person name="Lee W.-H."/>
            <person name="Kawkins C."/>
            <person name="Kim C.-K."/>
            <person name="Kim J.S."/>
            <person name="Ahn B.O."/>
            <person name="Rhee S.Y."/>
            <person name="Sohng J.K."/>
        </authorList>
    </citation>
    <scope>NUCLEOTIDE SEQUENCE</scope>
    <source>
        <tissue evidence="1">Leaf</tissue>
    </source>
</reference>
<sequence>MERAVEFSGSQVVSEPITFGEVDKANFYDDNDPLVITSNIAGYEVIRVLFYQGSSADIHYFEAFRGMEFKEDRQELFPEKLVGFSGERVAIEVETPAVYRQSDPSEIPISDLFPDLWQVRGL</sequence>
<keyword evidence="2" id="KW-1185">Reference proteome</keyword>
<protein>
    <submittedName>
        <fullName evidence="1">Uncharacterized protein</fullName>
    </submittedName>
</protein>
<organism evidence="1 2">
    <name type="scientific">Senna tora</name>
    <dbReference type="NCBI Taxonomy" id="362788"/>
    <lineage>
        <taxon>Eukaryota</taxon>
        <taxon>Viridiplantae</taxon>
        <taxon>Streptophyta</taxon>
        <taxon>Embryophyta</taxon>
        <taxon>Tracheophyta</taxon>
        <taxon>Spermatophyta</taxon>
        <taxon>Magnoliopsida</taxon>
        <taxon>eudicotyledons</taxon>
        <taxon>Gunneridae</taxon>
        <taxon>Pentapetalae</taxon>
        <taxon>rosids</taxon>
        <taxon>fabids</taxon>
        <taxon>Fabales</taxon>
        <taxon>Fabaceae</taxon>
        <taxon>Caesalpinioideae</taxon>
        <taxon>Cassia clade</taxon>
        <taxon>Senna</taxon>
    </lineage>
</organism>
<dbReference type="OrthoDB" id="1400091at2759"/>
<accession>A0A835CHX5</accession>
<proteinExistence type="predicted"/>
<evidence type="ECO:0000313" key="2">
    <source>
        <dbReference type="Proteomes" id="UP000634136"/>
    </source>
</evidence>
<dbReference type="EMBL" id="JAAIUW010000001">
    <property type="protein sequence ID" value="KAF7843776.1"/>
    <property type="molecule type" value="Genomic_DNA"/>
</dbReference>
<comment type="caution">
    <text evidence="1">The sequence shown here is derived from an EMBL/GenBank/DDBJ whole genome shotgun (WGS) entry which is preliminary data.</text>
</comment>
<dbReference type="AlphaFoldDB" id="A0A835CHX5"/>
<name>A0A835CHX5_9FABA</name>
<dbReference type="Proteomes" id="UP000634136">
    <property type="component" value="Unassembled WGS sequence"/>
</dbReference>